<dbReference type="Ensembl" id="ENSPMRT00000013631.1">
    <property type="protein sequence ID" value="ENSPMRP00000012763.1"/>
    <property type="gene ID" value="ENSPMRG00000008529.1"/>
</dbReference>
<reference evidence="8" key="2">
    <citation type="submission" date="2025-08" db="UniProtKB">
        <authorList>
            <consortium name="Ensembl"/>
        </authorList>
    </citation>
    <scope>IDENTIFICATION</scope>
</reference>
<keyword evidence="3" id="KW-0732">Signal</keyword>
<dbReference type="Proteomes" id="UP000472272">
    <property type="component" value="Chromosome 6"/>
</dbReference>
<comment type="similarity">
    <text evidence="6">Belongs to the venom waprin family.</text>
</comment>
<keyword evidence="9" id="KW-1185">Reference proteome</keyword>
<reference evidence="8 9" key="1">
    <citation type="journal article" date="2019" name="Proc. Natl. Acad. Sci. U.S.A.">
        <title>Regulatory changes in pterin and carotenoid genes underlie balanced color polymorphisms in the wall lizard.</title>
        <authorList>
            <person name="Andrade P."/>
            <person name="Pinho C."/>
            <person name="Perez I de Lanuza G."/>
            <person name="Afonso S."/>
            <person name="Brejcha J."/>
            <person name="Rubin C.J."/>
            <person name="Wallerman O."/>
            <person name="Pereira P."/>
            <person name="Sabatino S.J."/>
            <person name="Bellati A."/>
            <person name="Pellitteri-Rosa D."/>
            <person name="Bosakova Z."/>
            <person name="Bunikis I."/>
            <person name="Carretero M.A."/>
            <person name="Feiner N."/>
            <person name="Marsik P."/>
            <person name="Pauperio F."/>
            <person name="Salvi D."/>
            <person name="Soler L."/>
            <person name="While G.M."/>
            <person name="Uller T."/>
            <person name="Font E."/>
            <person name="Andersson L."/>
            <person name="Carneiro M."/>
        </authorList>
    </citation>
    <scope>NUCLEOTIDE SEQUENCE</scope>
</reference>
<accession>A0A670IL43</accession>
<dbReference type="InterPro" id="IPR008197">
    <property type="entry name" value="WAP_dom"/>
</dbReference>
<evidence type="ECO:0000313" key="9">
    <source>
        <dbReference type="Proteomes" id="UP000472272"/>
    </source>
</evidence>
<dbReference type="GO" id="GO:0004867">
    <property type="term" value="F:serine-type endopeptidase inhibitor activity"/>
    <property type="evidence" value="ECO:0007669"/>
    <property type="project" value="TreeGrafter"/>
</dbReference>
<dbReference type="FunFam" id="4.10.75.10:FF:000001">
    <property type="entry name" value="Anosmin 1"/>
    <property type="match status" value="1"/>
</dbReference>
<keyword evidence="2" id="KW-0929">Antimicrobial</keyword>
<dbReference type="SMART" id="SM00217">
    <property type="entry name" value="WAP"/>
    <property type="match status" value="2"/>
</dbReference>
<evidence type="ECO:0000313" key="8">
    <source>
        <dbReference type="Ensembl" id="ENSPMRP00000012763.1"/>
    </source>
</evidence>
<reference evidence="8" key="3">
    <citation type="submission" date="2025-09" db="UniProtKB">
        <authorList>
            <consortium name="Ensembl"/>
        </authorList>
    </citation>
    <scope>IDENTIFICATION</scope>
</reference>
<name>A0A670IL43_PODMU</name>
<evidence type="ECO:0000256" key="2">
    <source>
        <dbReference type="ARBA" id="ARBA00022529"/>
    </source>
</evidence>
<evidence type="ECO:0000256" key="6">
    <source>
        <dbReference type="ARBA" id="ARBA00035122"/>
    </source>
</evidence>
<evidence type="ECO:0000256" key="4">
    <source>
        <dbReference type="ARBA" id="ARBA00023022"/>
    </source>
</evidence>
<feature type="domain" description="WAP" evidence="7">
    <location>
        <begin position="37"/>
        <end position="84"/>
    </location>
</feature>
<dbReference type="Pfam" id="PF00095">
    <property type="entry name" value="WAP"/>
    <property type="match status" value="2"/>
</dbReference>
<dbReference type="AlphaFoldDB" id="A0A670IL43"/>
<dbReference type="PANTHER" id="PTHR19441:SF30">
    <property type="entry name" value="ELAFIN"/>
    <property type="match status" value="1"/>
</dbReference>
<feature type="domain" description="WAP" evidence="7">
    <location>
        <begin position="91"/>
        <end position="139"/>
    </location>
</feature>
<dbReference type="InterPro" id="IPR050514">
    <property type="entry name" value="WAP_four-disulfide_core"/>
</dbReference>
<dbReference type="PRINTS" id="PR00003">
    <property type="entry name" value="4DISULPHCORE"/>
</dbReference>
<dbReference type="GO" id="GO:0005615">
    <property type="term" value="C:extracellular space"/>
    <property type="evidence" value="ECO:0007669"/>
    <property type="project" value="TreeGrafter"/>
</dbReference>
<proteinExistence type="inferred from homology"/>
<evidence type="ECO:0000256" key="5">
    <source>
        <dbReference type="ARBA" id="ARBA00023157"/>
    </source>
</evidence>
<keyword evidence="4" id="KW-0044">Antibiotic</keyword>
<dbReference type="GeneTree" id="ENSGT01120000272429"/>
<dbReference type="GO" id="GO:0019731">
    <property type="term" value="P:antibacterial humoral response"/>
    <property type="evidence" value="ECO:0007669"/>
    <property type="project" value="TreeGrafter"/>
</dbReference>
<sequence length="169" mass="18848">MVLSLALNNELGHKYLNNAPRYKTYCADSKDFQPFPIAGKPGTCPPTPCLCTGPQPDECRDDYSCRGREKCCYYCCVPKCLETTHYVTVSVSGKPGVCPLFPMRCLIVNPPNKCIFDKDCPSNLKCCVGPCGRDCFQPLFGTINSKLLYYVLFIYSICYISSKEPSEDS</sequence>
<comment type="function">
    <text evidence="1">Damages membranes of susceptible bacteria. Has no hemolytic activity. Not toxic to mice. Does not inhibit the proteinases elastase and cathepsin G.</text>
</comment>
<dbReference type="PANTHER" id="PTHR19441">
    <property type="entry name" value="WHEY ACDIC PROTEIN WAP"/>
    <property type="match status" value="1"/>
</dbReference>
<evidence type="ECO:0000259" key="7">
    <source>
        <dbReference type="PROSITE" id="PS51390"/>
    </source>
</evidence>
<dbReference type="GO" id="GO:0045087">
    <property type="term" value="P:innate immune response"/>
    <property type="evidence" value="ECO:0007669"/>
    <property type="project" value="TreeGrafter"/>
</dbReference>
<dbReference type="PROSITE" id="PS51390">
    <property type="entry name" value="WAP"/>
    <property type="match status" value="2"/>
</dbReference>
<organism evidence="8 9">
    <name type="scientific">Podarcis muralis</name>
    <name type="common">Wall lizard</name>
    <name type="synonym">Lacerta muralis</name>
    <dbReference type="NCBI Taxonomy" id="64176"/>
    <lineage>
        <taxon>Eukaryota</taxon>
        <taxon>Metazoa</taxon>
        <taxon>Chordata</taxon>
        <taxon>Craniata</taxon>
        <taxon>Vertebrata</taxon>
        <taxon>Euteleostomi</taxon>
        <taxon>Lepidosauria</taxon>
        <taxon>Squamata</taxon>
        <taxon>Bifurcata</taxon>
        <taxon>Unidentata</taxon>
        <taxon>Episquamata</taxon>
        <taxon>Laterata</taxon>
        <taxon>Lacertibaenia</taxon>
        <taxon>Lacertidae</taxon>
        <taxon>Podarcis</taxon>
    </lineage>
</organism>
<keyword evidence="5" id="KW-1015">Disulfide bond</keyword>
<dbReference type="Gene3D" id="4.10.75.10">
    <property type="entry name" value="Elafin-like"/>
    <property type="match status" value="2"/>
</dbReference>
<protein>
    <recommendedName>
        <fullName evidence="7">WAP domain-containing protein</fullName>
    </recommendedName>
</protein>
<evidence type="ECO:0000256" key="1">
    <source>
        <dbReference type="ARBA" id="ARBA00002473"/>
    </source>
</evidence>
<dbReference type="OMA" id="PEDECKS"/>
<dbReference type="SUPFAM" id="SSF57256">
    <property type="entry name" value="Elafin-like"/>
    <property type="match status" value="2"/>
</dbReference>
<evidence type="ECO:0000256" key="3">
    <source>
        <dbReference type="ARBA" id="ARBA00022729"/>
    </source>
</evidence>
<dbReference type="InterPro" id="IPR036645">
    <property type="entry name" value="Elafin-like_sf"/>
</dbReference>